<feature type="transmembrane region" description="Helical" evidence="1">
    <location>
        <begin position="39"/>
        <end position="59"/>
    </location>
</feature>
<reference evidence="2 3" key="1">
    <citation type="submission" date="2020-05" db="EMBL/GenBank/DDBJ databases">
        <title>Actinomadura verrucosospora NRRL-B18236 (PFL_A860) Genome sequencing and assembly.</title>
        <authorList>
            <person name="Samborskyy M."/>
        </authorList>
    </citation>
    <scope>NUCLEOTIDE SEQUENCE [LARGE SCALE GENOMIC DNA]</scope>
    <source>
        <strain evidence="2 3">NRRL:B18236</strain>
    </source>
</reference>
<sequence>MAFDLKDLTEVMEAETERGVPSPDLLAGVRRRVRRSNRLRAAAAAFGVVLMAGTAFGVVQGQGGSGPHQRDVLAPTMSGVTNDAFLKSRSVEGLKPLKEVRFTEFGRMARVTFTPTGPFTMYTVQCSRDAMWYDAKGEGLAITGCGGTAYMFTKPGVSQTVETTALPVSVAQELGDGPSSRGALDRFLAAHAPIPGAWSLRVYSGPCTNGCKEMRDPSTFSPPAQPPLSGLKQLGSAFGTADGRSRTVRLKEPGKALRLRVTCLDGAATAVVRIGGRAKVVDCERAESHGVVWDQDAGAGTSAIGITVLPAEAGEVHATDDAALAKQMRGAKPAGRWTLDVYAR</sequence>
<dbReference type="Proteomes" id="UP000501240">
    <property type="component" value="Chromosome"/>
</dbReference>
<proteinExistence type="predicted"/>
<keyword evidence="1" id="KW-0812">Transmembrane</keyword>
<dbReference type="AlphaFoldDB" id="A0A7D3ZVW3"/>
<dbReference type="RefSeq" id="WP_173094760.1">
    <property type="nucleotide sequence ID" value="NZ_CP053892.1"/>
</dbReference>
<dbReference type="EMBL" id="CP053892">
    <property type="protein sequence ID" value="QKG20326.1"/>
    <property type="molecule type" value="Genomic_DNA"/>
</dbReference>
<keyword evidence="1" id="KW-1133">Transmembrane helix</keyword>
<keyword evidence="1" id="KW-0472">Membrane</keyword>
<evidence type="ECO:0000256" key="1">
    <source>
        <dbReference type="SAM" id="Phobius"/>
    </source>
</evidence>
<accession>A0A7D3ZVW3</accession>
<organism evidence="2 3">
    <name type="scientific">Actinomadura verrucosospora</name>
    <dbReference type="NCBI Taxonomy" id="46165"/>
    <lineage>
        <taxon>Bacteria</taxon>
        <taxon>Bacillati</taxon>
        <taxon>Actinomycetota</taxon>
        <taxon>Actinomycetes</taxon>
        <taxon>Streptosporangiales</taxon>
        <taxon>Thermomonosporaceae</taxon>
        <taxon>Actinomadura</taxon>
    </lineage>
</organism>
<evidence type="ECO:0000313" key="3">
    <source>
        <dbReference type="Proteomes" id="UP000501240"/>
    </source>
</evidence>
<keyword evidence="3" id="KW-1185">Reference proteome</keyword>
<gene>
    <name evidence="2" type="ORF">ACTIVE_1964</name>
</gene>
<name>A0A7D3ZVW3_ACTVE</name>
<protein>
    <submittedName>
        <fullName evidence="2">Uncharacterized protein</fullName>
    </submittedName>
</protein>
<evidence type="ECO:0000313" key="2">
    <source>
        <dbReference type="EMBL" id="QKG20326.1"/>
    </source>
</evidence>